<feature type="domain" description="3-dehydroquinate synthase C-terminal" evidence="8">
    <location>
        <begin position="168"/>
        <end position="271"/>
    </location>
</feature>
<reference evidence="9" key="1">
    <citation type="journal article" date="2021" name="Arch. Microbiol.">
        <title>Methyloradius palustris gen. nov., sp. nov., a methanol-oxidizing bacterium isolated from snow.</title>
        <authorList>
            <person name="Miyadera T."/>
            <person name="Kojima H."/>
            <person name="Fukui M."/>
        </authorList>
    </citation>
    <scope>NUCLEOTIDE SEQUENCE</scope>
    <source>
        <strain evidence="9">Zm11</strain>
    </source>
</reference>
<keyword evidence="10" id="KW-1185">Reference proteome</keyword>
<dbReference type="EMBL" id="AP024110">
    <property type="protein sequence ID" value="BCM25289.1"/>
    <property type="molecule type" value="Genomic_DNA"/>
</dbReference>
<dbReference type="GO" id="GO:0003856">
    <property type="term" value="F:3-dehydroquinate synthase activity"/>
    <property type="evidence" value="ECO:0007669"/>
    <property type="project" value="TreeGrafter"/>
</dbReference>
<comment type="cofactor">
    <cofactor evidence="2">
        <name>Co(2+)</name>
        <dbReference type="ChEBI" id="CHEBI:48828"/>
    </cofactor>
</comment>
<evidence type="ECO:0000256" key="6">
    <source>
        <dbReference type="ARBA" id="ARBA00023285"/>
    </source>
</evidence>
<dbReference type="PANTHER" id="PTHR43622">
    <property type="entry name" value="3-DEHYDROQUINATE SYNTHASE"/>
    <property type="match status" value="1"/>
</dbReference>
<dbReference type="InterPro" id="IPR050071">
    <property type="entry name" value="Dehydroquinate_synthase"/>
</dbReference>
<comment type="cofactor">
    <cofactor evidence="1">
        <name>NAD(+)</name>
        <dbReference type="ChEBI" id="CHEBI:57540"/>
    </cofactor>
</comment>
<evidence type="ECO:0000256" key="3">
    <source>
        <dbReference type="ARBA" id="ARBA00022723"/>
    </source>
</evidence>
<dbReference type="Pfam" id="PF01761">
    <property type="entry name" value="DHQ_synthase"/>
    <property type="match status" value="1"/>
</dbReference>
<dbReference type="GO" id="GO:0009073">
    <property type="term" value="P:aromatic amino acid family biosynthetic process"/>
    <property type="evidence" value="ECO:0007669"/>
    <property type="project" value="InterPro"/>
</dbReference>
<dbReference type="SUPFAM" id="SSF56796">
    <property type="entry name" value="Dehydroquinate synthase-like"/>
    <property type="match status" value="1"/>
</dbReference>
<gene>
    <name evidence="9" type="primary">aroB_1</name>
    <name evidence="9" type="ORF">ZMTM_15480</name>
</gene>
<evidence type="ECO:0000256" key="5">
    <source>
        <dbReference type="ARBA" id="ARBA00023239"/>
    </source>
</evidence>
<evidence type="ECO:0000259" key="7">
    <source>
        <dbReference type="Pfam" id="PF01761"/>
    </source>
</evidence>
<protein>
    <submittedName>
        <fullName evidence="9">3-dehydroquinate synthase</fullName>
    </submittedName>
</protein>
<feature type="domain" description="3-dehydroquinate synthase N-terminal" evidence="7">
    <location>
        <begin position="54"/>
        <end position="166"/>
    </location>
</feature>
<evidence type="ECO:0000313" key="9">
    <source>
        <dbReference type="EMBL" id="BCM25289.1"/>
    </source>
</evidence>
<dbReference type="KEGG" id="mpau:ZMTM_15480"/>
<evidence type="ECO:0000313" key="10">
    <source>
        <dbReference type="Proteomes" id="UP000826722"/>
    </source>
</evidence>
<sequence>MSASFEIHSSSKNYQVEVLTNLLKEKRYRPDQSFVLVDQLVLDLYPYLNAQNLIAITSVEESKSLETVAFVIEQLRAKGANRNSHLIAVGGGIIQDIATFSASVFMRGISWTYYPTTLLAMVDSCVGGKSSINVGKYKNIAGNFYPPENILIETDFCNTLAHAEMIAGLSEAVKICFANQGAAFHEYLRLTETDGLVTKEKLSQVISLSLLTKKNFIEEDEFDQGIRLLLNFGHTFGHAIEAAGHFSITHGVAVGVGMQMALHISTQLESSGCSHPRVQMLSHYLSVLLRGVPSLGKHLSAISGQLLFDKFQSDKKHTTDKYVIIVPDRNGYLERIYINKDDDFEKIFFNSFEKIKGLYEVQ</sequence>
<evidence type="ECO:0000256" key="2">
    <source>
        <dbReference type="ARBA" id="ARBA00001941"/>
    </source>
</evidence>
<dbReference type="PIRSF" id="PIRSF001455">
    <property type="entry name" value="DHQ_synth"/>
    <property type="match status" value="1"/>
</dbReference>
<dbReference type="InterPro" id="IPR056179">
    <property type="entry name" value="DHQS_C"/>
</dbReference>
<evidence type="ECO:0000259" key="8">
    <source>
        <dbReference type="Pfam" id="PF24621"/>
    </source>
</evidence>
<accession>A0A8D5JWN9</accession>
<dbReference type="Gene3D" id="1.20.1090.10">
    <property type="entry name" value="Dehydroquinate synthase-like - alpha domain"/>
    <property type="match status" value="1"/>
</dbReference>
<dbReference type="AlphaFoldDB" id="A0A8D5JWN9"/>
<evidence type="ECO:0000256" key="4">
    <source>
        <dbReference type="ARBA" id="ARBA00023027"/>
    </source>
</evidence>
<dbReference type="InterPro" id="IPR030960">
    <property type="entry name" value="DHQS/DOIS_N"/>
</dbReference>
<dbReference type="RefSeq" id="WP_221763395.1">
    <property type="nucleotide sequence ID" value="NZ_AP024110.1"/>
</dbReference>
<dbReference type="PANTHER" id="PTHR43622:SF1">
    <property type="entry name" value="3-DEHYDROQUINATE SYNTHASE"/>
    <property type="match status" value="1"/>
</dbReference>
<proteinExistence type="predicted"/>
<name>A0A8D5JWN9_9PROT</name>
<keyword evidence="4" id="KW-0520">NAD</keyword>
<dbReference type="GO" id="GO:0046872">
    <property type="term" value="F:metal ion binding"/>
    <property type="evidence" value="ECO:0007669"/>
    <property type="project" value="UniProtKB-KW"/>
</dbReference>
<keyword evidence="3" id="KW-0479">Metal-binding</keyword>
<dbReference type="Gene3D" id="3.40.50.1970">
    <property type="match status" value="1"/>
</dbReference>
<organism evidence="9 10">
    <name type="scientific">Methyloradius palustris</name>
    <dbReference type="NCBI Taxonomy" id="2778876"/>
    <lineage>
        <taxon>Bacteria</taxon>
        <taxon>Pseudomonadati</taxon>
        <taxon>Pseudomonadota</taxon>
        <taxon>Betaproteobacteria</taxon>
        <taxon>Nitrosomonadales</taxon>
        <taxon>Methylophilaceae</taxon>
        <taxon>Methyloradius</taxon>
    </lineage>
</organism>
<keyword evidence="6" id="KW-0170">Cobalt</keyword>
<dbReference type="Proteomes" id="UP000826722">
    <property type="component" value="Chromosome"/>
</dbReference>
<keyword evidence="5" id="KW-0456">Lyase</keyword>
<dbReference type="Pfam" id="PF24621">
    <property type="entry name" value="DHQS_C"/>
    <property type="match status" value="1"/>
</dbReference>
<evidence type="ECO:0000256" key="1">
    <source>
        <dbReference type="ARBA" id="ARBA00001911"/>
    </source>
</evidence>
<dbReference type="InterPro" id="IPR030963">
    <property type="entry name" value="DHQ_synth_fam"/>
</dbReference>
<dbReference type="CDD" id="cd08195">
    <property type="entry name" value="DHQS"/>
    <property type="match status" value="1"/>
</dbReference>